<evidence type="ECO:0000256" key="3">
    <source>
        <dbReference type="ARBA" id="ARBA00022827"/>
    </source>
</evidence>
<dbReference type="InterPro" id="IPR045024">
    <property type="entry name" value="NDH-2"/>
</dbReference>
<evidence type="ECO:0000259" key="7">
    <source>
        <dbReference type="Pfam" id="PF07992"/>
    </source>
</evidence>
<keyword evidence="2" id="KW-0285">Flavoprotein</keyword>
<dbReference type="InterPro" id="IPR023753">
    <property type="entry name" value="FAD/NAD-binding_dom"/>
</dbReference>
<keyword evidence="4" id="KW-0560">Oxidoreductase</keyword>
<dbReference type="OrthoDB" id="3244603at2759"/>
<dbReference type="SUPFAM" id="SSF51905">
    <property type="entry name" value="FAD/NAD(P)-binding domain"/>
    <property type="match status" value="1"/>
</dbReference>
<dbReference type="Proteomes" id="UP000770015">
    <property type="component" value="Unassembled WGS sequence"/>
</dbReference>
<name>A0A9P9A4W1_9PEZI</name>
<gene>
    <name evidence="9" type="ORF">F5X68DRAFT_175180</name>
</gene>
<dbReference type="PANTHER" id="PTHR43706:SF17">
    <property type="entry name" value="NADH DEHYDROGENASE (EUROFUNG)"/>
    <property type="match status" value="1"/>
</dbReference>
<dbReference type="PRINTS" id="PR00368">
    <property type="entry name" value="FADPNR"/>
</dbReference>
<dbReference type="InterPro" id="IPR054585">
    <property type="entry name" value="NDH2-like_C"/>
</dbReference>
<comment type="similarity">
    <text evidence="1">Belongs to the NADH dehydrogenase family.</text>
</comment>
<dbReference type="GO" id="GO:0005739">
    <property type="term" value="C:mitochondrion"/>
    <property type="evidence" value="ECO:0007669"/>
    <property type="project" value="TreeGrafter"/>
</dbReference>
<evidence type="ECO:0000313" key="10">
    <source>
        <dbReference type="Proteomes" id="UP000770015"/>
    </source>
</evidence>
<protein>
    <submittedName>
        <fullName evidence="9">Pyridine nucleotide-disulfide oxidoreductase-domain-containing protein</fullName>
    </submittedName>
</protein>
<accession>A0A9P9A4W1</accession>
<evidence type="ECO:0000256" key="2">
    <source>
        <dbReference type="ARBA" id="ARBA00022630"/>
    </source>
</evidence>
<comment type="caution">
    <text evidence="9">The sequence shown here is derived from an EMBL/GenBank/DDBJ whole genome shotgun (WGS) entry which is preliminary data.</text>
</comment>
<keyword evidence="5" id="KW-0520">NAD</keyword>
<dbReference type="EMBL" id="JAGSXJ010000028">
    <property type="protein sequence ID" value="KAH6671550.1"/>
    <property type="molecule type" value="Genomic_DNA"/>
</dbReference>
<feature type="domain" description="External alternative NADH-ubiquinone oxidoreductase-like C-terminal" evidence="8">
    <location>
        <begin position="492"/>
        <end position="553"/>
    </location>
</feature>
<dbReference type="AlphaFoldDB" id="A0A9P9A4W1"/>
<proteinExistence type="inferred from homology"/>
<feature type="region of interest" description="Disordered" evidence="6">
    <location>
        <begin position="139"/>
        <end position="170"/>
    </location>
</feature>
<dbReference type="GO" id="GO:0003954">
    <property type="term" value="F:NADH dehydrogenase activity"/>
    <property type="evidence" value="ECO:0007669"/>
    <property type="project" value="InterPro"/>
</dbReference>
<evidence type="ECO:0000256" key="6">
    <source>
        <dbReference type="SAM" id="MobiDB-lite"/>
    </source>
</evidence>
<sequence length="557" mass="61819">MASSKMARAYWRNAGRPFQRPDAVGVTTNTSIAPVTTRLATTQHNSPSASTKRERVVVLGSGWAGYALARDLDPKKYERIIISPRSHFVFTPLLASTTVGTLEFRSILEPVRRLQPDRFHQGWADSIDFDNKLIQVETNPDADELNSRTMPPPQPPKESPQSSDVTNLESSTIAPKKGEMISVPYDKLIVAVGSYSQTFGIPGVREHANFLRDVGDARSIRLRVLQCFERADLPNTTDEQRRKLLHFAVVGGGPTGIEFAAELHDLVHDDLARLYPRLMPFAAITVYDVAPKVLPMFDKKLSAYAIETFRRQGIQVKTEHHLQGIRPDEDGKGGLKLKIQEYGDDEVGAGIVVWSTGLMQNPLVARMVARELRTSVPAEANTPENGSQPWHIIKDHKTGGIVTDDHLRVRISAQEAPEKDAAKDPKDAPSGSTILPDVFAIGDCAVIEREALPATAQVASQQAKYLAKALNKYGRPGTDAMATAKSFRYRNLGTLAYLGSWRAILQSEAMSDGITGRLAWVLWRGAYITRSMSIRNKIMVLIHWMMTWLFGRDISRF</sequence>
<dbReference type="Pfam" id="PF07992">
    <property type="entry name" value="Pyr_redox_2"/>
    <property type="match status" value="1"/>
</dbReference>
<dbReference type="InterPro" id="IPR036188">
    <property type="entry name" value="FAD/NAD-bd_sf"/>
</dbReference>
<dbReference type="PANTHER" id="PTHR43706">
    <property type="entry name" value="NADH DEHYDROGENASE"/>
    <property type="match status" value="1"/>
</dbReference>
<evidence type="ECO:0000313" key="9">
    <source>
        <dbReference type="EMBL" id="KAH6671550.1"/>
    </source>
</evidence>
<evidence type="ECO:0000259" key="8">
    <source>
        <dbReference type="Pfam" id="PF22366"/>
    </source>
</evidence>
<dbReference type="Pfam" id="PF22366">
    <property type="entry name" value="NDH2_C"/>
    <property type="match status" value="1"/>
</dbReference>
<keyword evidence="10" id="KW-1185">Reference proteome</keyword>
<organism evidence="9 10">
    <name type="scientific">Plectosphaerella plurivora</name>
    <dbReference type="NCBI Taxonomy" id="936078"/>
    <lineage>
        <taxon>Eukaryota</taxon>
        <taxon>Fungi</taxon>
        <taxon>Dikarya</taxon>
        <taxon>Ascomycota</taxon>
        <taxon>Pezizomycotina</taxon>
        <taxon>Sordariomycetes</taxon>
        <taxon>Hypocreomycetidae</taxon>
        <taxon>Glomerellales</taxon>
        <taxon>Plectosphaerellaceae</taxon>
        <taxon>Plectosphaerella</taxon>
    </lineage>
</organism>
<evidence type="ECO:0000256" key="5">
    <source>
        <dbReference type="ARBA" id="ARBA00023027"/>
    </source>
</evidence>
<evidence type="ECO:0000256" key="4">
    <source>
        <dbReference type="ARBA" id="ARBA00023002"/>
    </source>
</evidence>
<reference evidence="9" key="1">
    <citation type="journal article" date="2021" name="Nat. Commun.">
        <title>Genetic determinants of endophytism in the Arabidopsis root mycobiome.</title>
        <authorList>
            <person name="Mesny F."/>
            <person name="Miyauchi S."/>
            <person name="Thiergart T."/>
            <person name="Pickel B."/>
            <person name="Atanasova L."/>
            <person name="Karlsson M."/>
            <person name="Huettel B."/>
            <person name="Barry K.W."/>
            <person name="Haridas S."/>
            <person name="Chen C."/>
            <person name="Bauer D."/>
            <person name="Andreopoulos W."/>
            <person name="Pangilinan J."/>
            <person name="LaButti K."/>
            <person name="Riley R."/>
            <person name="Lipzen A."/>
            <person name="Clum A."/>
            <person name="Drula E."/>
            <person name="Henrissat B."/>
            <person name="Kohler A."/>
            <person name="Grigoriev I.V."/>
            <person name="Martin F.M."/>
            <person name="Hacquard S."/>
        </authorList>
    </citation>
    <scope>NUCLEOTIDE SEQUENCE</scope>
    <source>
        <strain evidence="9">MPI-SDFR-AT-0117</strain>
    </source>
</reference>
<feature type="domain" description="FAD/NAD(P)-binding" evidence="7">
    <location>
        <begin position="55"/>
        <end position="365"/>
    </location>
</feature>
<dbReference type="Gene3D" id="3.50.50.100">
    <property type="match status" value="1"/>
</dbReference>
<evidence type="ECO:0000256" key="1">
    <source>
        <dbReference type="ARBA" id="ARBA00005272"/>
    </source>
</evidence>
<keyword evidence="3" id="KW-0274">FAD</keyword>